<dbReference type="HAMAP" id="MF_00386">
    <property type="entry name" value="UPF0161_YidD"/>
    <property type="match status" value="1"/>
</dbReference>
<keyword evidence="1" id="KW-1003">Cell membrane</keyword>
<evidence type="ECO:0000313" key="2">
    <source>
        <dbReference type="EMBL" id="PWD80639.1"/>
    </source>
</evidence>
<dbReference type="RefSeq" id="WP_109189305.1">
    <property type="nucleotide sequence ID" value="NZ_BMYA01000002.1"/>
</dbReference>
<dbReference type="SMART" id="SM01234">
    <property type="entry name" value="Haemolytic"/>
    <property type="match status" value="1"/>
</dbReference>
<protein>
    <recommendedName>
        <fullName evidence="1">Putative membrane protein insertion efficiency factor</fullName>
    </recommendedName>
</protein>
<dbReference type="Proteomes" id="UP000245020">
    <property type="component" value="Unassembled WGS sequence"/>
</dbReference>
<name>A0A2U2ADK6_9GAMM</name>
<evidence type="ECO:0000313" key="3">
    <source>
        <dbReference type="Proteomes" id="UP000245020"/>
    </source>
</evidence>
<reference evidence="3" key="1">
    <citation type="submission" date="2018-05" db="EMBL/GenBank/DDBJ databases">
        <title>Ignatzschineria dubaiensis sp. nov., isolated from necrotic foot tissues of dromedaries (Camelus dromedarius) and associated maggots in Dubai, United Arab Emirates.</title>
        <authorList>
            <person name="Tsang C.C."/>
            <person name="Tang J.Y.M."/>
            <person name="Fong J.Y.H."/>
            <person name="Kinne J."/>
            <person name="Lee H.H."/>
            <person name="Joseph M."/>
            <person name="Jose S."/>
            <person name="Schuster R.K."/>
            <person name="Tang Y."/>
            <person name="Sivakumar S."/>
            <person name="Chen J.H.K."/>
            <person name="Teng J.L.L."/>
            <person name="Lau S.K.P."/>
            <person name="Wernery U."/>
            <person name="Woo P.C.Y."/>
        </authorList>
    </citation>
    <scope>NUCLEOTIDE SEQUENCE [LARGE SCALE GENOMIC DNA]</scope>
    <source>
        <strain evidence="3">KCTC 22644</strain>
    </source>
</reference>
<dbReference type="InterPro" id="IPR002696">
    <property type="entry name" value="Membr_insert_effic_factor_YidD"/>
</dbReference>
<dbReference type="EMBL" id="QEWQ01000004">
    <property type="protein sequence ID" value="PWD80639.1"/>
    <property type="molecule type" value="Genomic_DNA"/>
</dbReference>
<evidence type="ECO:0000256" key="1">
    <source>
        <dbReference type="HAMAP-Rule" id="MF_00386"/>
    </source>
</evidence>
<dbReference type="PANTHER" id="PTHR33383:SF1">
    <property type="entry name" value="MEMBRANE PROTEIN INSERTION EFFICIENCY FACTOR-RELATED"/>
    <property type="match status" value="1"/>
</dbReference>
<comment type="caution">
    <text evidence="2">The sequence shown here is derived from an EMBL/GenBank/DDBJ whole genome shotgun (WGS) entry which is preliminary data.</text>
</comment>
<dbReference type="PANTHER" id="PTHR33383">
    <property type="entry name" value="MEMBRANE PROTEIN INSERTION EFFICIENCY FACTOR-RELATED"/>
    <property type="match status" value="1"/>
</dbReference>
<comment type="subcellular location">
    <subcellularLocation>
        <location evidence="1">Cell membrane</location>
        <topology evidence="1">Peripheral membrane protein</topology>
        <orientation evidence="1">Cytoplasmic side</orientation>
    </subcellularLocation>
</comment>
<dbReference type="Pfam" id="PF01809">
    <property type="entry name" value="YidD"/>
    <property type="match status" value="1"/>
</dbReference>
<gene>
    <name evidence="2" type="ORF">DC083_05815</name>
</gene>
<organism evidence="2 3">
    <name type="scientific">Ignatzschineria ureiclastica</name>
    <dbReference type="NCBI Taxonomy" id="472582"/>
    <lineage>
        <taxon>Bacteria</taxon>
        <taxon>Pseudomonadati</taxon>
        <taxon>Pseudomonadota</taxon>
        <taxon>Gammaproteobacteria</taxon>
        <taxon>Cardiobacteriales</taxon>
        <taxon>Ignatzschineriaceae</taxon>
        <taxon>Ignatzschineria</taxon>
    </lineage>
</organism>
<keyword evidence="1" id="KW-0472">Membrane</keyword>
<keyword evidence="3" id="KW-1185">Reference proteome</keyword>
<dbReference type="GO" id="GO:0005886">
    <property type="term" value="C:plasma membrane"/>
    <property type="evidence" value="ECO:0007669"/>
    <property type="project" value="UniProtKB-SubCell"/>
</dbReference>
<dbReference type="OrthoDB" id="9801753at2"/>
<sequence length="69" mass="7827">MRIILIWLIKGYKLFLSPLVGNQCRFEPTCSTYALEAITRYGAIKGSWLTIKRLVRCQPLCKGGEDPVP</sequence>
<proteinExistence type="inferred from homology"/>
<comment type="similarity">
    <text evidence="1">Belongs to the UPF0161 family.</text>
</comment>
<dbReference type="NCBIfam" id="TIGR00278">
    <property type="entry name" value="membrane protein insertion efficiency factor YidD"/>
    <property type="match status" value="1"/>
</dbReference>
<comment type="function">
    <text evidence="1">Could be involved in insertion of integral membrane proteins into the membrane.</text>
</comment>
<dbReference type="AlphaFoldDB" id="A0A2U2ADK6"/>
<accession>A0A2U2ADK6</accession>